<protein>
    <recommendedName>
        <fullName evidence="3">F-box domain-containing protein</fullName>
    </recommendedName>
</protein>
<evidence type="ECO:0008006" key="3">
    <source>
        <dbReference type="Google" id="ProtNLM"/>
    </source>
</evidence>
<keyword evidence="2" id="KW-1185">Reference proteome</keyword>
<dbReference type="EMBL" id="ML170189">
    <property type="protein sequence ID" value="TDL20325.1"/>
    <property type="molecule type" value="Genomic_DNA"/>
</dbReference>
<dbReference type="VEuPathDB" id="FungiDB:BD410DRAFT_829789"/>
<organism evidence="1 2">
    <name type="scientific">Rickenella mellea</name>
    <dbReference type="NCBI Taxonomy" id="50990"/>
    <lineage>
        <taxon>Eukaryota</taxon>
        <taxon>Fungi</taxon>
        <taxon>Dikarya</taxon>
        <taxon>Basidiomycota</taxon>
        <taxon>Agaricomycotina</taxon>
        <taxon>Agaricomycetes</taxon>
        <taxon>Hymenochaetales</taxon>
        <taxon>Rickenellaceae</taxon>
        <taxon>Rickenella</taxon>
    </lineage>
</organism>
<evidence type="ECO:0000313" key="2">
    <source>
        <dbReference type="Proteomes" id="UP000294933"/>
    </source>
</evidence>
<evidence type="ECO:0000313" key="1">
    <source>
        <dbReference type="EMBL" id="TDL20325.1"/>
    </source>
</evidence>
<gene>
    <name evidence="1" type="ORF">BD410DRAFT_829789</name>
</gene>
<dbReference type="OrthoDB" id="2786563at2759"/>
<accession>A0A4Y7PYV6</accession>
<sequence length="410" mass="45639">MSNQSQPSLPDEILEYVFELCAQDASSALTLPPTSLSLVSKGFNRLYTQTQFQSVHLHSQSQSLKLATLLSSRPICGQYIRYLTLDSPFAALSQLAPLLSKLRPLDILDIHLDGRKECRPHCRPLQTSNVEIELFCTALCQIHDVKRLVVRKGGYLTSSVNRILLALSVAVNKWNSLESVDLQYKHSSPQLGLSFRPTISFSQSPIPRDSLADALSRVPRLRVVRTHMPSIWNPFLHTVSRNPNLDRVEFVDPASTGTIPAITRRHSQDTGGRNVANETKFGQLVPVKSSATVAGGCLKGDVVSEVMASSLFMMEAAKHPRLHELIIKGRQHMFLEQMRLSSSSIERHAFDGYSSMPPRFRASLPGLCDLRLVSDVASKVHLRDSESLFKLLTGFINSERAHRARGQPIN</sequence>
<proteinExistence type="predicted"/>
<name>A0A4Y7PYV6_9AGAM</name>
<reference evidence="1 2" key="1">
    <citation type="submission" date="2018-06" db="EMBL/GenBank/DDBJ databases">
        <title>A transcriptomic atlas of mushroom development highlights an independent origin of complex multicellularity.</title>
        <authorList>
            <consortium name="DOE Joint Genome Institute"/>
            <person name="Krizsan K."/>
            <person name="Almasi E."/>
            <person name="Merenyi Z."/>
            <person name="Sahu N."/>
            <person name="Viragh M."/>
            <person name="Koszo T."/>
            <person name="Mondo S."/>
            <person name="Kiss B."/>
            <person name="Balint B."/>
            <person name="Kues U."/>
            <person name="Barry K."/>
            <person name="Hegedus J.C."/>
            <person name="Henrissat B."/>
            <person name="Johnson J."/>
            <person name="Lipzen A."/>
            <person name="Ohm R."/>
            <person name="Nagy I."/>
            <person name="Pangilinan J."/>
            <person name="Yan J."/>
            <person name="Xiong Y."/>
            <person name="Grigoriev I.V."/>
            <person name="Hibbett D.S."/>
            <person name="Nagy L.G."/>
        </authorList>
    </citation>
    <scope>NUCLEOTIDE SEQUENCE [LARGE SCALE GENOMIC DNA]</scope>
    <source>
        <strain evidence="1 2">SZMC22713</strain>
    </source>
</reference>
<dbReference type="Proteomes" id="UP000294933">
    <property type="component" value="Unassembled WGS sequence"/>
</dbReference>
<dbReference type="AlphaFoldDB" id="A0A4Y7PYV6"/>